<feature type="transmembrane region" description="Helical" evidence="1">
    <location>
        <begin position="37"/>
        <end position="55"/>
    </location>
</feature>
<reference evidence="2 3" key="1">
    <citation type="submission" date="2017-10" db="EMBL/GenBank/DDBJ databases">
        <title>The draft genome sequence of Lewinella nigricans NBRC 102662.</title>
        <authorList>
            <person name="Wang K."/>
        </authorList>
    </citation>
    <scope>NUCLEOTIDE SEQUENCE [LARGE SCALE GENOMIC DNA]</scope>
    <source>
        <strain evidence="2 3">NBRC 102662</strain>
    </source>
</reference>
<dbReference type="AlphaFoldDB" id="A0A2D0MWT8"/>
<organism evidence="2 3">
    <name type="scientific">Flavilitoribacter nigricans (strain ATCC 23147 / DSM 23189 / NBRC 102662 / NCIMB 1420 / SS-2)</name>
    <name type="common">Lewinella nigricans</name>
    <dbReference type="NCBI Taxonomy" id="1122177"/>
    <lineage>
        <taxon>Bacteria</taxon>
        <taxon>Pseudomonadati</taxon>
        <taxon>Bacteroidota</taxon>
        <taxon>Saprospiria</taxon>
        <taxon>Saprospirales</taxon>
        <taxon>Lewinellaceae</taxon>
        <taxon>Flavilitoribacter</taxon>
    </lineage>
</organism>
<keyword evidence="1" id="KW-0472">Membrane</keyword>
<dbReference type="RefSeq" id="WP_099155940.1">
    <property type="nucleotide sequence ID" value="NZ_PDUD01000085.1"/>
</dbReference>
<keyword evidence="1" id="KW-1133">Transmembrane helix</keyword>
<protein>
    <submittedName>
        <fullName evidence="2">Uncharacterized protein</fullName>
    </submittedName>
</protein>
<proteinExistence type="predicted"/>
<name>A0A2D0MWT8_FLAN2</name>
<comment type="caution">
    <text evidence="2">The sequence shown here is derived from an EMBL/GenBank/DDBJ whole genome shotgun (WGS) entry which is preliminary data.</text>
</comment>
<gene>
    <name evidence="2" type="ORF">CRP01_41130</name>
</gene>
<dbReference type="EMBL" id="PDUD01000085">
    <property type="protein sequence ID" value="PHN00667.1"/>
    <property type="molecule type" value="Genomic_DNA"/>
</dbReference>
<evidence type="ECO:0000313" key="2">
    <source>
        <dbReference type="EMBL" id="PHN00667.1"/>
    </source>
</evidence>
<keyword evidence="3" id="KW-1185">Reference proteome</keyword>
<keyword evidence="1" id="KW-0812">Transmembrane</keyword>
<dbReference type="Proteomes" id="UP000223913">
    <property type="component" value="Unassembled WGS sequence"/>
</dbReference>
<sequence>MLKDWYAVLLVLGIALFATYAAWSSYSADRKIVDWHLLYFAGAWVVFIVFIQTNYCQHSDKLKNIEDHLID</sequence>
<evidence type="ECO:0000256" key="1">
    <source>
        <dbReference type="SAM" id="Phobius"/>
    </source>
</evidence>
<accession>A0A2D0MWT8</accession>
<evidence type="ECO:0000313" key="3">
    <source>
        <dbReference type="Proteomes" id="UP000223913"/>
    </source>
</evidence>